<feature type="chain" id="PRO_5009446858" evidence="6">
    <location>
        <begin position="23"/>
        <end position="538"/>
    </location>
</feature>
<protein>
    <submittedName>
        <fullName evidence="7">Related to serine protease</fullName>
    </submittedName>
</protein>
<evidence type="ECO:0000256" key="6">
    <source>
        <dbReference type="SAM" id="SignalP"/>
    </source>
</evidence>
<dbReference type="AlphaFoldDB" id="A0A1E1L720"/>
<sequence>MKTFHLISAALVLVPLTTLVSGSRIKFRNRGRRPLLSVREGGMLADQIAAAPVNTTGSAFFTQLLDHNDPTKGTFQQKYWWNSEWWAGPGSPVVLYTPGEGPGNTQGDYLTDWNMPGLLAREMKGAVIILEHRYWGESSPYLNLDAETLQYLTLKQAIGDFTHFAKTVAFPFDSAHSSNSDKAPWVWSGGSYSGALGAWIERTAPGTFWAYHASSATVQSVYDNWQYFTPIMEGMPKNCSSDVSKVIEYMDEVLEKGTVGEQLALKKMFGMESVEHNADFMFVLMTVVNTWHDNTFFSGYSTFYQFCDAVENVEAGAAITPNANGVGLTKALAGYANFTYEAISGFCSDYGFTDERDFRCMNSYDPTAPLYSNHSTNNSVDLQWTWMLCNEPFANWQSGAPLHKTTIVSRLITADYRQKICALMFPTVNGFTYGSNKSPKHNVHQVNDYTKGWRLENTTRLIWTNGQFDGWKSISMSSEYREGGPFPGSATAPLYIVPGGFHASDMSMDDAEANAGVKEVVNIVVDQILKWVAEYYKK</sequence>
<dbReference type="GO" id="GO:0008239">
    <property type="term" value="F:dipeptidyl-peptidase activity"/>
    <property type="evidence" value="ECO:0007669"/>
    <property type="project" value="TreeGrafter"/>
</dbReference>
<proteinExistence type="inferred from homology"/>
<feature type="signal peptide" evidence="6">
    <location>
        <begin position="1"/>
        <end position="22"/>
    </location>
</feature>
<evidence type="ECO:0000256" key="3">
    <source>
        <dbReference type="ARBA" id="ARBA00022729"/>
    </source>
</evidence>
<dbReference type="OrthoDB" id="1735038at2759"/>
<comment type="similarity">
    <text evidence="1">Belongs to the peptidase S28 family.</text>
</comment>
<keyword evidence="2 7" id="KW-0645">Protease</keyword>
<name>A0A1E1L720_9HELO</name>
<evidence type="ECO:0000256" key="2">
    <source>
        <dbReference type="ARBA" id="ARBA00022670"/>
    </source>
</evidence>
<keyword evidence="3 6" id="KW-0732">Signal</keyword>
<evidence type="ECO:0000256" key="1">
    <source>
        <dbReference type="ARBA" id="ARBA00011079"/>
    </source>
</evidence>
<dbReference type="FunFam" id="3.40.50.1820:FF:000165">
    <property type="entry name" value="Serine peptidase, putative"/>
    <property type="match status" value="1"/>
</dbReference>
<dbReference type="Gene3D" id="3.40.50.1820">
    <property type="entry name" value="alpha/beta hydrolase"/>
    <property type="match status" value="2"/>
</dbReference>
<dbReference type="PANTHER" id="PTHR11010:SF23">
    <property type="entry name" value="SERINE PEPTIDASE"/>
    <property type="match status" value="1"/>
</dbReference>
<dbReference type="Pfam" id="PF05577">
    <property type="entry name" value="Peptidase_S28"/>
    <property type="match status" value="1"/>
</dbReference>
<dbReference type="EMBL" id="FJUX01000085">
    <property type="protein sequence ID" value="CZT06362.1"/>
    <property type="molecule type" value="Genomic_DNA"/>
</dbReference>
<evidence type="ECO:0000313" key="8">
    <source>
        <dbReference type="Proteomes" id="UP000178912"/>
    </source>
</evidence>
<evidence type="ECO:0000256" key="4">
    <source>
        <dbReference type="ARBA" id="ARBA00022801"/>
    </source>
</evidence>
<keyword evidence="8" id="KW-1185">Reference proteome</keyword>
<reference evidence="8" key="1">
    <citation type="submission" date="2016-03" db="EMBL/GenBank/DDBJ databases">
        <authorList>
            <person name="Guldener U."/>
        </authorList>
    </citation>
    <scope>NUCLEOTIDE SEQUENCE [LARGE SCALE GENOMIC DNA]</scope>
    <source>
        <strain evidence="8">04CH-RAC-A.6.1</strain>
    </source>
</reference>
<accession>A0A1E1L720</accession>
<dbReference type="GO" id="GO:0006508">
    <property type="term" value="P:proteolysis"/>
    <property type="evidence" value="ECO:0007669"/>
    <property type="project" value="UniProtKB-KW"/>
</dbReference>
<dbReference type="InterPro" id="IPR029058">
    <property type="entry name" value="AB_hydrolase_fold"/>
</dbReference>
<dbReference type="InterPro" id="IPR008758">
    <property type="entry name" value="Peptidase_S28"/>
</dbReference>
<keyword evidence="5" id="KW-0325">Glycoprotein</keyword>
<evidence type="ECO:0000313" key="7">
    <source>
        <dbReference type="EMBL" id="CZT06362.1"/>
    </source>
</evidence>
<dbReference type="PANTHER" id="PTHR11010">
    <property type="entry name" value="PROTEASE S28 PRO-X CARBOXYPEPTIDASE-RELATED"/>
    <property type="match status" value="1"/>
</dbReference>
<dbReference type="Proteomes" id="UP000178912">
    <property type="component" value="Unassembled WGS sequence"/>
</dbReference>
<organism evidence="7 8">
    <name type="scientific">Rhynchosporium agropyri</name>
    <dbReference type="NCBI Taxonomy" id="914238"/>
    <lineage>
        <taxon>Eukaryota</taxon>
        <taxon>Fungi</taxon>
        <taxon>Dikarya</taxon>
        <taxon>Ascomycota</taxon>
        <taxon>Pezizomycotina</taxon>
        <taxon>Leotiomycetes</taxon>
        <taxon>Helotiales</taxon>
        <taxon>Ploettnerulaceae</taxon>
        <taxon>Rhynchosporium</taxon>
    </lineage>
</organism>
<gene>
    <name evidence="7" type="ORF">RAG0_12099</name>
</gene>
<dbReference type="GO" id="GO:0070008">
    <property type="term" value="F:serine-type exopeptidase activity"/>
    <property type="evidence" value="ECO:0007669"/>
    <property type="project" value="InterPro"/>
</dbReference>
<keyword evidence="4" id="KW-0378">Hydrolase</keyword>
<evidence type="ECO:0000256" key="5">
    <source>
        <dbReference type="ARBA" id="ARBA00023180"/>
    </source>
</evidence>
<dbReference type="SUPFAM" id="SSF53474">
    <property type="entry name" value="alpha/beta-Hydrolases"/>
    <property type="match status" value="1"/>
</dbReference>